<name>A0A370FB44_9BURK</name>
<keyword evidence="1" id="KW-0472">Membrane</keyword>
<evidence type="ECO:0000256" key="1">
    <source>
        <dbReference type="SAM" id="Phobius"/>
    </source>
</evidence>
<dbReference type="EMBL" id="QQAV01000007">
    <property type="protein sequence ID" value="RDI22663.1"/>
    <property type="molecule type" value="Genomic_DNA"/>
</dbReference>
<feature type="transmembrane region" description="Helical" evidence="1">
    <location>
        <begin position="36"/>
        <end position="55"/>
    </location>
</feature>
<organism evidence="3 4">
    <name type="scientific">Pseudacidovorax intermedius</name>
    <dbReference type="NCBI Taxonomy" id="433924"/>
    <lineage>
        <taxon>Bacteria</taxon>
        <taxon>Pseudomonadati</taxon>
        <taxon>Pseudomonadota</taxon>
        <taxon>Betaproteobacteria</taxon>
        <taxon>Burkholderiales</taxon>
        <taxon>Comamonadaceae</taxon>
        <taxon>Pseudacidovorax</taxon>
    </lineage>
</organism>
<proteinExistence type="predicted"/>
<sequence length="148" mass="15323">MTDRILGVACVLLAAVMALAARHYVADISYEPVGPRAFPMLLAGLLAVAGLWLAIKPSADATDYRGLPLKQVAVVLGAVFAYALCFEVMGFALATTLVAVPVGMAFGGKPLKCLAAGAVLGVGAFYMFDRLLDVVLPMGWLAPVLGAL</sequence>
<keyword evidence="1" id="KW-1133">Transmembrane helix</keyword>
<comment type="caution">
    <text evidence="3">The sequence shown here is derived from an EMBL/GenBank/DDBJ whole genome shotgun (WGS) entry which is preliminary data.</text>
</comment>
<protein>
    <submittedName>
        <fullName evidence="3">Putative tricarboxylic transport membrane protein</fullName>
    </submittedName>
</protein>
<dbReference type="Proteomes" id="UP000255265">
    <property type="component" value="Unassembled WGS sequence"/>
</dbReference>
<keyword evidence="1" id="KW-0812">Transmembrane</keyword>
<dbReference type="Pfam" id="PF07331">
    <property type="entry name" value="TctB"/>
    <property type="match status" value="1"/>
</dbReference>
<evidence type="ECO:0000313" key="3">
    <source>
        <dbReference type="EMBL" id="RDI22663.1"/>
    </source>
</evidence>
<feature type="transmembrane region" description="Helical" evidence="1">
    <location>
        <begin position="114"/>
        <end position="132"/>
    </location>
</feature>
<reference evidence="3 4" key="1">
    <citation type="submission" date="2018-07" db="EMBL/GenBank/DDBJ databases">
        <title>Genomic Encyclopedia of Type Strains, Phase IV (KMG-IV): sequencing the most valuable type-strain genomes for metagenomic binning, comparative biology and taxonomic classification.</title>
        <authorList>
            <person name="Goeker M."/>
        </authorList>
    </citation>
    <scope>NUCLEOTIDE SEQUENCE [LARGE SCALE GENOMIC DNA]</scope>
    <source>
        <strain evidence="3 4">DSM 21352</strain>
    </source>
</reference>
<accession>A0A370FB44</accession>
<dbReference type="InterPro" id="IPR009936">
    <property type="entry name" value="DUF1468"/>
</dbReference>
<gene>
    <name evidence="3" type="ORF">DFR41_10766</name>
</gene>
<evidence type="ECO:0000313" key="4">
    <source>
        <dbReference type="Proteomes" id="UP000255265"/>
    </source>
</evidence>
<dbReference type="AlphaFoldDB" id="A0A370FB44"/>
<feature type="transmembrane region" description="Helical" evidence="1">
    <location>
        <begin position="67"/>
        <end position="84"/>
    </location>
</feature>
<evidence type="ECO:0000259" key="2">
    <source>
        <dbReference type="Pfam" id="PF07331"/>
    </source>
</evidence>
<dbReference type="RefSeq" id="WP_017760151.1">
    <property type="nucleotide sequence ID" value="NZ_QQAV01000007.1"/>
</dbReference>
<feature type="domain" description="DUF1468" evidence="2">
    <location>
        <begin position="5"/>
        <end position="137"/>
    </location>
</feature>
<dbReference type="OrthoDB" id="8795337at2"/>
<keyword evidence="4" id="KW-1185">Reference proteome</keyword>